<sequence>MTTTTITRRCCGTSVGGRIRRTIAGRTEYALLGRAWWPIGWAMVAGHAADEGQASPEAALVAETAEELGLTVQSCTPLLAVDLPNLCQSPPARPVAGHRWTVYDVEVAPDTALCPDPTETTGAEWISGEELQRLAEATIAYARTGRPARDQHRLTLEAVWVELLARTGDITATAADRQAVARLYTTPPDEYWTGGGLVPAHHLARGGR</sequence>
<dbReference type="Gene3D" id="3.90.79.10">
    <property type="entry name" value="Nucleoside Triphosphate Pyrophosphohydrolase"/>
    <property type="match status" value="1"/>
</dbReference>
<name>A0AA97M1J6_9ACTN</name>
<proteinExistence type="predicted"/>
<dbReference type="EMBL" id="CP063197">
    <property type="protein sequence ID" value="UOE22287.1"/>
    <property type="molecule type" value="Genomic_DNA"/>
</dbReference>
<geneLocation type="plasmid" evidence="2 3">
    <name>pTH1</name>
</geneLocation>
<reference evidence="2" key="1">
    <citation type="submission" date="2020-10" db="EMBL/GenBank/DDBJ databases">
        <title>De novo genome project of the cellulose decomposer Thermobifida halotolerans type strain.</title>
        <authorList>
            <person name="Nagy I."/>
            <person name="Horvath B."/>
            <person name="Kukolya J."/>
            <person name="Nagy I."/>
            <person name="Orsini M."/>
        </authorList>
    </citation>
    <scope>NUCLEOTIDE SEQUENCE</scope>
    <source>
        <strain evidence="2">DSM 44931</strain>
        <plasmid evidence="2">pTH1</plasmid>
    </source>
</reference>
<accession>A0AA97M1J6</accession>
<dbReference type="SUPFAM" id="SSF55811">
    <property type="entry name" value="Nudix"/>
    <property type="match status" value="1"/>
</dbReference>
<evidence type="ECO:0000259" key="1">
    <source>
        <dbReference type="PROSITE" id="PS51462"/>
    </source>
</evidence>
<protein>
    <submittedName>
        <fullName evidence="2">NUDIX hydrolase</fullName>
    </submittedName>
</protein>
<feature type="domain" description="Nudix hydrolase" evidence="1">
    <location>
        <begin position="10"/>
        <end position="147"/>
    </location>
</feature>
<dbReference type="KEGG" id="thao:NI17_024050"/>
<keyword evidence="2" id="KW-0614">Plasmid</keyword>
<dbReference type="Proteomes" id="UP000265719">
    <property type="component" value="Plasmid pTH1"/>
</dbReference>
<keyword evidence="3" id="KW-1185">Reference proteome</keyword>
<gene>
    <name evidence="2" type="ORF">NI17_024050</name>
</gene>
<keyword evidence="2" id="KW-0378">Hydrolase</keyword>
<evidence type="ECO:0000313" key="2">
    <source>
        <dbReference type="EMBL" id="UOE22287.1"/>
    </source>
</evidence>
<dbReference type="GO" id="GO:0016787">
    <property type="term" value="F:hydrolase activity"/>
    <property type="evidence" value="ECO:0007669"/>
    <property type="project" value="UniProtKB-KW"/>
</dbReference>
<dbReference type="Pfam" id="PF00293">
    <property type="entry name" value="NUDIX"/>
    <property type="match status" value="1"/>
</dbReference>
<dbReference type="AlphaFoldDB" id="A0AA97M1J6"/>
<evidence type="ECO:0000313" key="3">
    <source>
        <dbReference type="Proteomes" id="UP000265719"/>
    </source>
</evidence>
<dbReference type="PROSITE" id="PS51462">
    <property type="entry name" value="NUDIX"/>
    <property type="match status" value="1"/>
</dbReference>
<organism evidence="2 3">
    <name type="scientific">Thermobifida halotolerans</name>
    <dbReference type="NCBI Taxonomy" id="483545"/>
    <lineage>
        <taxon>Bacteria</taxon>
        <taxon>Bacillati</taxon>
        <taxon>Actinomycetota</taxon>
        <taxon>Actinomycetes</taxon>
        <taxon>Streptosporangiales</taxon>
        <taxon>Nocardiopsidaceae</taxon>
        <taxon>Thermobifida</taxon>
    </lineage>
</organism>
<dbReference type="InterPro" id="IPR000086">
    <property type="entry name" value="NUDIX_hydrolase_dom"/>
</dbReference>
<dbReference type="RefSeq" id="WP_068693623.1">
    <property type="nucleotide sequence ID" value="NZ_CP063197.1"/>
</dbReference>
<dbReference type="InterPro" id="IPR015797">
    <property type="entry name" value="NUDIX_hydrolase-like_dom_sf"/>
</dbReference>
<dbReference type="CDD" id="cd02883">
    <property type="entry name" value="NUDIX_Hydrolase"/>
    <property type="match status" value="1"/>
</dbReference>